<organism evidence="4 5">
    <name type="scientific">Rufibacter roseus</name>
    <dbReference type="NCBI Taxonomy" id="1567108"/>
    <lineage>
        <taxon>Bacteria</taxon>
        <taxon>Pseudomonadati</taxon>
        <taxon>Bacteroidota</taxon>
        <taxon>Cytophagia</taxon>
        <taxon>Cytophagales</taxon>
        <taxon>Hymenobacteraceae</taxon>
        <taxon>Rufibacter</taxon>
    </lineage>
</organism>
<evidence type="ECO:0000313" key="4">
    <source>
        <dbReference type="EMBL" id="MFC6999647.1"/>
    </source>
</evidence>
<gene>
    <name evidence="4" type="ORF">ACFQHR_18575</name>
</gene>
<dbReference type="EMBL" id="JBHSYQ010000016">
    <property type="protein sequence ID" value="MFC6999647.1"/>
    <property type="molecule type" value="Genomic_DNA"/>
</dbReference>
<accession>A0ABW2DP79</accession>
<keyword evidence="3" id="KW-0443">Lipid metabolism</keyword>
<dbReference type="InterPro" id="IPR007431">
    <property type="entry name" value="ACP_PD"/>
</dbReference>
<dbReference type="Pfam" id="PF04336">
    <property type="entry name" value="ACP_PD"/>
    <property type="match status" value="1"/>
</dbReference>
<dbReference type="PANTHER" id="PTHR38764:SF1">
    <property type="entry name" value="ACYL CARRIER PROTEIN PHOSPHODIESTERASE"/>
    <property type="match status" value="1"/>
</dbReference>
<keyword evidence="1" id="KW-0444">Lipid biosynthesis</keyword>
<evidence type="ECO:0000313" key="5">
    <source>
        <dbReference type="Proteomes" id="UP001596405"/>
    </source>
</evidence>
<evidence type="ECO:0000256" key="1">
    <source>
        <dbReference type="ARBA" id="ARBA00022516"/>
    </source>
</evidence>
<evidence type="ECO:0000256" key="3">
    <source>
        <dbReference type="ARBA" id="ARBA00023098"/>
    </source>
</evidence>
<comment type="caution">
    <text evidence="4">The sequence shown here is derived from an EMBL/GenBank/DDBJ whole genome shotgun (WGS) entry which is preliminary data.</text>
</comment>
<dbReference type="PANTHER" id="PTHR38764">
    <property type="entry name" value="ACYL CARRIER PROTEIN PHOSPHODIESTERASE"/>
    <property type="match status" value="1"/>
</dbReference>
<dbReference type="RefSeq" id="WP_066620965.1">
    <property type="nucleotide sequence ID" value="NZ_JBHSYQ010000016.1"/>
</dbReference>
<dbReference type="Proteomes" id="UP001596405">
    <property type="component" value="Unassembled WGS sequence"/>
</dbReference>
<protein>
    <submittedName>
        <fullName evidence="4">ACP phosphodiesterase</fullName>
    </submittedName>
</protein>
<dbReference type="PIRSF" id="PIRSF011489">
    <property type="entry name" value="DUF479"/>
    <property type="match status" value="1"/>
</dbReference>
<keyword evidence="2" id="KW-0378">Hydrolase</keyword>
<proteinExistence type="predicted"/>
<sequence>MNYLAHLFLSGNDPDLQIGNFIADSVRGAQILLYPERVQQGIKLHRQIDAFTDCHPIVAETKARLRPLFRKYAGVVADLYFDHFLAVQFSHFSAEPLPAFAAAAYSHILSRPELLPERVHHFLPHMVRHNWLVSYAKVEGITRALQGLSQRTTFESGMEKAGEELLLNYASYEEEFARFFPELQRYVEEQIVLIRN</sequence>
<keyword evidence="5" id="KW-1185">Reference proteome</keyword>
<name>A0ABW2DP79_9BACT</name>
<reference evidence="5" key="1">
    <citation type="journal article" date="2019" name="Int. J. Syst. Evol. Microbiol.">
        <title>The Global Catalogue of Microorganisms (GCM) 10K type strain sequencing project: providing services to taxonomists for standard genome sequencing and annotation.</title>
        <authorList>
            <consortium name="The Broad Institute Genomics Platform"/>
            <consortium name="The Broad Institute Genome Sequencing Center for Infectious Disease"/>
            <person name="Wu L."/>
            <person name="Ma J."/>
        </authorList>
    </citation>
    <scope>NUCLEOTIDE SEQUENCE [LARGE SCALE GENOMIC DNA]</scope>
    <source>
        <strain evidence="5">CGMCC 4.7393</strain>
    </source>
</reference>
<evidence type="ECO:0000256" key="2">
    <source>
        <dbReference type="ARBA" id="ARBA00022801"/>
    </source>
</evidence>